<evidence type="ECO:0000313" key="2">
    <source>
        <dbReference type="Proteomes" id="UP000030655"/>
    </source>
</evidence>
<evidence type="ECO:0000313" key="1">
    <source>
        <dbReference type="EMBL" id="KCZ79427.1"/>
    </source>
</evidence>
<protein>
    <submittedName>
        <fullName evidence="1">Uncharacterized protein</fullName>
    </submittedName>
</protein>
<organism evidence="1 2">
    <name type="scientific">Anncaliia algerae PRA339</name>
    <dbReference type="NCBI Taxonomy" id="1288291"/>
    <lineage>
        <taxon>Eukaryota</taxon>
        <taxon>Fungi</taxon>
        <taxon>Fungi incertae sedis</taxon>
        <taxon>Microsporidia</taxon>
        <taxon>Tubulinosematoidea</taxon>
        <taxon>Tubulinosematidae</taxon>
        <taxon>Anncaliia</taxon>
    </lineage>
</organism>
<accession>A0A059EX27</accession>
<dbReference type="VEuPathDB" id="MicrosporidiaDB:H312_03178"/>
<dbReference type="Proteomes" id="UP000030655">
    <property type="component" value="Unassembled WGS sequence"/>
</dbReference>
<keyword evidence="2" id="KW-1185">Reference proteome</keyword>
<dbReference type="AlphaFoldDB" id="A0A059EX27"/>
<gene>
    <name evidence="1" type="ORF">H312_03178</name>
</gene>
<name>A0A059EX27_9MICR</name>
<sequence length="458" mass="54506">MQQIKRKKYEPIFQDEYQAFIDAFNAKEFDEEKLKSIDLPNFKRRFELINIILLKIKQKIDLNYLSKITSILLNKLSTDKNDDVDFFINTIYRNNPSNHLFLFNVMKYMDKINLCLLPIIIRHDKSNLEYVFEKITDLEVENVFNTLDIADYQSEYIFKGLVKNTNINYHKLFDWLIGKENDYAKILSYKIINFYFTTNNLKKEISELNENIYKLIKEDLRNKNDNIIYEVINFIQGFIINKEINDILIDLITIRCKIDNLTKEVIKILDISSLSQYDLDNFTKLVSLDIGSFVNVLDKINISEEMVNDLVIALGKTYDSNNEIIYNYIVPHVQSNHKIIILNSLEQDNSISRMYLLNLLDMVINTVDEMTYLTLCFILGNDSDRNVIVKTLSLLQNKRKEWSFDPKWINVIKLRKILLLIYPLIKVDDWYYKIFRSYEDNEIKDVIKEFYGDKLKDL</sequence>
<reference evidence="2" key="1">
    <citation type="submission" date="2013-02" db="EMBL/GenBank/DDBJ databases">
        <authorList>
            <consortium name="The Broad Institute Genome Sequencing Platform"/>
            <person name="Cuomo C."/>
            <person name="Becnel J."/>
            <person name="Sanscrainte N."/>
            <person name="Walker B."/>
            <person name="Young S.K."/>
            <person name="Zeng Q."/>
            <person name="Gargeya S."/>
            <person name="Fitzgerald M."/>
            <person name="Haas B."/>
            <person name="Abouelleil A."/>
            <person name="Alvarado L."/>
            <person name="Arachchi H.M."/>
            <person name="Berlin A.M."/>
            <person name="Chapman S.B."/>
            <person name="Dewar J."/>
            <person name="Goldberg J."/>
            <person name="Griggs A."/>
            <person name="Gujja S."/>
            <person name="Hansen M."/>
            <person name="Howarth C."/>
            <person name="Imamovic A."/>
            <person name="Larimer J."/>
            <person name="McCowan C."/>
            <person name="Murphy C."/>
            <person name="Neiman D."/>
            <person name="Pearson M."/>
            <person name="Priest M."/>
            <person name="Roberts A."/>
            <person name="Saif S."/>
            <person name="Shea T."/>
            <person name="Sisk P."/>
            <person name="Sykes S."/>
            <person name="Wortman J."/>
            <person name="Nusbaum C."/>
            <person name="Birren B."/>
        </authorList>
    </citation>
    <scope>NUCLEOTIDE SEQUENCE [LARGE SCALE GENOMIC DNA]</scope>
    <source>
        <strain evidence="2">PRA339</strain>
    </source>
</reference>
<dbReference type="OrthoDB" id="2197034at2759"/>
<proteinExistence type="predicted"/>
<dbReference type="EMBL" id="KK365278">
    <property type="protein sequence ID" value="KCZ79427.1"/>
    <property type="molecule type" value="Genomic_DNA"/>
</dbReference>
<reference evidence="1 2" key="2">
    <citation type="submission" date="2014-03" db="EMBL/GenBank/DDBJ databases">
        <title>The Genome Sequence of Anncaliia algerae insect isolate PRA339.</title>
        <authorList>
            <consortium name="The Broad Institute Genome Sequencing Platform"/>
            <consortium name="The Broad Institute Genome Sequencing Center for Infectious Disease"/>
            <person name="Cuomo C."/>
            <person name="Becnel J."/>
            <person name="Sanscrainte N."/>
            <person name="Walker B."/>
            <person name="Young S.K."/>
            <person name="Zeng Q."/>
            <person name="Gargeya S."/>
            <person name="Fitzgerald M."/>
            <person name="Haas B."/>
            <person name="Abouelleil A."/>
            <person name="Alvarado L."/>
            <person name="Arachchi H.M."/>
            <person name="Berlin A.M."/>
            <person name="Chapman S.B."/>
            <person name="Dewar J."/>
            <person name="Goldberg J."/>
            <person name="Griggs A."/>
            <person name="Gujja S."/>
            <person name="Hansen M."/>
            <person name="Howarth C."/>
            <person name="Imamovic A."/>
            <person name="Larimer J."/>
            <person name="McCowan C."/>
            <person name="Murphy C."/>
            <person name="Neiman D."/>
            <person name="Pearson M."/>
            <person name="Priest M."/>
            <person name="Roberts A."/>
            <person name="Saif S."/>
            <person name="Shea T."/>
            <person name="Sisk P."/>
            <person name="Sykes S."/>
            <person name="Wortman J."/>
            <person name="Nusbaum C."/>
            <person name="Birren B."/>
        </authorList>
    </citation>
    <scope>NUCLEOTIDE SEQUENCE [LARGE SCALE GENOMIC DNA]</scope>
    <source>
        <strain evidence="1 2">PRA339</strain>
    </source>
</reference>
<dbReference type="HOGENOM" id="CLU_047985_0_0_1"/>